<name>A0AAV8ZFU0_9CUCU</name>
<sequence length="303" mass="33394">MSLVTGDHTISPVTGDPYTMSLVTGDHTISPVTGDPYTMSLVTGDHTISPVTGDHYTMSLVTGDHTISPVTGDHYTLSLVTGDQTISPVTGDPYTMSLVTGDHTISPVTDDHMRFHQQRMSTSSDSWMIRRLYCQRVHGTWTKERGRVVSNSSPPLWTKTADRVVIHRGYHGRGRQTRRASETSLKNFLEEFHGHYRKGHVANLKNFSLSNFSVTNTGSISYEALKSDVPGVAFSAETDFFGGKITDKIYPQFEQNQNSYTNDPCYKKMGGWGDGGGSLLMGLGRKYRDIPPLIKNVVLAAIS</sequence>
<comment type="caution">
    <text evidence="1">The sequence shown here is derived from an EMBL/GenBank/DDBJ whole genome shotgun (WGS) entry which is preliminary data.</text>
</comment>
<reference evidence="1" key="1">
    <citation type="journal article" date="2023" name="Insect Mol. Biol.">
        <title>Genome sequencing provides insights into the evolution of gene families encoding plant cell wall-degrading enzymes in longhorned beetles.</title>
        <authorList>
            <person name="Shin N.R."/>
            <person name="Okamura Y."/>
            <person name="Kirsch R."/>
            <person name="Pauchet Y."/>
        </authorList>
    </citation>
    <scope>NUCLEOTIDE SEQUENCE</scope>
    <source>
        <strain evidence="1">AMC_N1</strain>
    </source>
</reference>
<proteinExistence type="predicted"/>
<gene>
    <name evidence="1" type="ORF">NQ318_018845</name>
</gene>
<evidence type="ECO:0000313" key="2">
    <source>
        <dbReference type="Proteomes" id="UP001162162"/>
    </source>
</evidence>
<dbReference type="AlphaFoldDB" id="A0AAV8ZFU0"/>
<accession>A0AAV8ZFU0</accession>
<dbReference type="EMBL" id="JAPWTK010000001">
    <property type="protein sequence ID" value="KAJ8963369.1"/>
    <property type="molecule type" value="Genomic_DNA"/>
</dbReference>
<organism evidence="1 2">
    <name type="scientific">Aromia moschata</name>
    <dbReference type="NCBI Taxonomy" id="1265417"/>
    <lineage>
        <taxon>Eukaryota</taxon>
        <taxon>Metazoa</taxon>
        <taxon>Ecdysozoa</taxon>
        <taxon>Arthropoda</taxon>
        <taxon>Hexapoda</taxon>
        <taxon>Insecta</taxon>
        <taxon>Pterygota</taxon>
        <taxon>Neoptera</taxon>
        <taxon>Endopterygota</taxon>
        <taxon>Coleoptera</taxon>
        <taxon>Polyphaga</taxon>
        <taxon>Cucujiformia</taxon>
        <taxon>Chrysomeloidea</taxon>
        <taxon>Cerambycidae</taxon>
        <taxon>Cerambycinae</taxon>
        <taxon>Callichromatini</taxon>
        <taxon>Aromia</taxon>
    </lineage>
</organism>
<dbReference type="Proteomes" id="UP001162162">
    <property type="component" value="Unassembled WGS sequence"/>
</dbReference>
<evidence type="ECO:0000313" key="1">
    <source>
        <dbReference type="EMBL" id="KAJ8963369.1"/>
    </source>
</evidence>
<protein>
    <submittedName>
        <fullName evidence="1">Uncharacterized protein</fullName>
    </submittedName>
</protein>
<keyword evidence="2" id="KW-1185">Reference proteome</keyword>